<dbReference type="Proteomes" id="UP000179076">
    <property type="component" value="Unassembled WGS sequence"/>
</dbReference>
<keyword evidence="11 12" id="KW-0472">Membrane</keyword>
<gene>
    <name evidence="13" type="ORF">A2W18_06980</name>
</gene>
<evidence type="ECO:0000256" key="9">
    <source>
        <dbReference type="ARBA" id="ARBA00022748"/>
    </source>
</evidence>
<comment type="function">
    <text evidence="1 12">Required for the export of heme to the periplasm for the biogenesis of c-type cytochromes.</text>
</comment>
<dbReference type="InterPro" id="IPR007078">
    <property type="entry name" value="Haem_export_protD_CcmD"/>
</dbReference>
<protein>
    <recommendedName>
        <fullName evidence="4 12">Heme exporter protein D</fullName>
    </recommendedName>
</protein>
<dbReference type="GO" id="GO:0015886">
    <property type="term" value="P:heme transport"/>
    <property type="evidence" value="ECO:0007669"/>
    <property type="project" value="InterPro"/>
</dbReference>
<keyword evidence="7 12" id="KW-0997">Cell inner membrane</keyword>
<evidence type="ECO:0000256" key="12">
    <source>
        <dbReference type="RuleBase" id="RU363101"/>
    </source>
</evidence>
<evidence type="ECO:0000256" key="6">
    <source>
        <dbReference type="ARBA" id="ARBA00022475"/>
    </source>
</evidence>
<keyword evidence="10 12" id="KW-1133">Transmembrane helix</keyword>
<evidence type="ECO:0000256" key="10">
    <source>
        <dbReference type="ARBA" id="ARBA00022989"/>
    </source>
</evidence>
<dbReference type="EMBL" id="MFSP01000196">
    <property type="protein sequence ID" value="OGI61459.1"/>
    <property type="molecule type" value="Genomic_DNA"/>
</dbReference>
<dbReference type="NCBIfam" id="TIGR03141">
    <property type="entry name" value="cytochro_ccmD"/>
    <property type="match status" value="1"/>
</dbReference>
<reference evidence="13 14" key="1">
    <citation type="journal article" date="2016" name="Nat. Commun.">
        <title>Thousands of microbial genomes shed light on interconnected biogeochemical processes in an aquifer system.</title>
        <authorList>
            <person name="Anantharaman K."/>
            <person name="Brown C.T."/>
            <person name="Hug L.A."/>
            <person name="Sharon I."/>
            <person name="Castelle C.J."/>
            <person name="Probst A.J."/>
            <person name="Thomas B.C."/>
            <person name="Singh A."/>
            <person name="Wilkins M.J."/>
            <person name="Karaoz U."/>
            <person name="Brodie E.L."/>
            <person name="Williams K.H."/>
            <person name="Hubbard S.S."/>
            <person name="Banfield J.F."/>
        </authorList>
    </citation>
    <scope>NUCLEOTIDE SEQUENCE [LARGE SCALE GENOMIC DNA]</scope>
</reference>
<name>A0A1F6UVX0_9PROT</name>
<comment type="caution">
    <text evidence="13">The sequence shown here is derived from an EMBL/GenBank/DDBJ whole genome shotgun (WGS) entry which is preliminary data.</text>
</comment>
<evidence type="ECO:0000256" key="5">
    <source>
        <dbReference type="ARBA" id="ARBA00022448"/>
    </source>
</evidence>
<evidence type="ECO:0000256" key="2">
    <source>
        <dbReference type="ARBA" id="ARBA00004377"/>
    </source>
</evidence>
<proteinExistence type="inferred from homology"/>
<keyword evidence="8 12" id="KW-0812">Transmembrane</keyword>
<evidence type="ECO:0000256" key="7">
    <source>
        <dbReference type="ARBA" id="ARBA00022519"/>
    </source>
</evidence>
<comment type="subcellular location">
    <subcellularLocation>
        <location evidence="2 12">Cell inner membrane</location>
        <topology evidence="2 12">Single-pass membrane protein</topology>
    </subcellularLocation>
</comment>
<keyword evidence="5 12" id="KW-0813">Transport</keyword>
<evidence type="ECO:0000256" key="3">
    <source>
        <dbReference type="ARBA" id="ARBA00008741"/>
    </source>
</evidence>
<dbReference type="Pfam" id="PF04995">
    <property type="entry name" value="CcmD"/>
    <property type="match status" value="1"/>
</dbReference>
<evidence type="ECO:0000313" key="13">
    <source>
        <dbReference type="EMBL" id="OGI61459.1"/>
    </source>
</evidence>
<evidence type="ECO:0000256" key="4">
    <source>
        <dbReference type="ARBA" id="ARBA00016461"/>
    </source>
</evidence>
<accession>A0A1F6UVX0</accession>
<keyword evidence="6 12" id="KW-1003">Cell membrane</keyword>
<sequence length="48" mass="5628">MGQYGSYILVAYALGAVVLIINVILPMRRRKTVRARLREFYRAQEQSR</sequence>
<evidence type="ECO:0000256" key="1">
    <source>
        <dbReference type="ARBA" id="ARBA00002442"/>
    </source>
</evidence>
<evidence type="ECO:0000256" key="8">
    <source>
        <dbReference type="ARBA" id="ARBA00022692"/>
    </source>
</evidence>
<dbReference type="AlphaFoldDB" id="A0A1F6UVX0"/>
<dbReference type="GO" id="GO:0017004">
    <property type="term" value="P:cytochrome complex assembly"/>
    <property type="evidence" value="ECO:0007669"/>
    <property type="project" value="UniProtKB-KW"/>
</dbReference>
<organism evidence="13 14">
    <name type="scientific">Candidatus Muproteobacteria bacterium RBG_16_60_9</name>
    <dbReference type="NCBI Taxonomy" id="1817755"/>
    <lineage>
        <taxon>Bacteria</taxon>
        <taxon>Pseudomonadati</taxon>
        <taxon>Pseudomonadota</taxon>
        <taxon>Candidatus Muproteobacteria</taxon>
    </lineage>
</organism>
<comment type="similarity">
    <text evidence="3 12">Belongs to the CcmD/CycX/HelD family.</text>
</comment>
<feature type="transmembrane region" description="Helical" evidence="12">
    <location>
        <begin position="6"/>
        <end position="25"/>
    </location>
</feature>
<evidence type="ECO:0000313" key="14">
    <source>
        <dbReference type="Proteomes" id="UP000179076"/>
    </source>
</evidence>
<keyword evidence="9 12" id="KW-0201">Cytochrome c-type biogenesis</keyword>
<dbReference type="GO" id="GO:0005886">
    <property type="term" value="C:plasma membrane"/>
    <property type="evidence" value="ECO:0007669"/>
    <property type="project" value="UniProtKB-SubCell"/>
</dbReference>
<evidence type="ECO:0000256" key="11">
    <source>
        <dbReference type="ARBA" id="ARBA00023136"/>
    </source>
</evidence>